<name>A4FTN9_CYHV3</name>
<dbReference type="Proteomes" id="UP000169752">
    <property type="component" value="Segment"/>
</dbReference>
<dbReference type="GO" id="GO:0061630">
    <property type="term" value="F:ubiquitin protein ligase activity"/>
    <property type="evidence" value="ECO:0007669"/>
    <property type="project" value="TreeGrafter"/>
</dbReference>
<dbReference type="Pfam" id="PF00097">
    <property type="entry name" value="zf-C3HC4"/>
    <property type="match status" value="1"/>
</dbReference>
<dbReference type="GO" id="GO:0008270">
    <property type="term" value="F:zinc ion binding"/>
    <property type="evidence" value="ECO:0007669"/>
    <property type="project" value="UniProtKB-KW"/>
</dbReference>
<keyword evidence="2" id="KW-0863">Zinc-finger</keyword>
<proteinExistence type="predicted"/>
<sequence length="291" mass="32275">MEEDAAVIFVGDCVDASYVHHHHQTPQRVDRDIEALDMAESETVVVSDVGETASPLLSPLASSPSPLSTPQLSSSPLSSPQKMPVVFDGGSVFMKEELNFTAALGCPICCEVLLDPVATPCGHTFCKPCWSRHLNAWLNSSRNLCPVCFVECPRSLEVNKTLQNVVASMYGDRLPPRTTREDVLDWKMWRDKPLPTSRPFRLEFQSLKQNAYWSVGVTVRCATEGVKDRYIYVSSLKASLTDHLAVQYDPAQHTLSFTDIETNSAHIRTTPENVVLLLTVDFGWGAFCTIL</sequence>
<accession>A4FTN9</accession>
<organism evidence="4 5">
    <name type="scientific">Cyprinid herpesvirus 3</name>
    <name type="common">CyHV-3</name>
    <dbReference type="NCBI Taxonomy" id="180230"/>
    <lineage>
        <taxon>Viruses</taxon>
        <taxon>Duplodnaviria</taxon>
        <taxon>Heunggongvirae</taxon>
        <taxon>Peploviricota</taxon>
        <taxon>Herviviricetes</taxon>
        <taxon>Herpesvirales</taxon>
        <taxon>Alloherpesviridae</taxon>
        <taxon>Cyvirus</taxon>
        <taxon>Cyvirus cyprinidallo3</taxon>
    </lineage>
</organism>
<dbReference type="Gene3D" id="3.30.40.10">
    <property type="entry name" value="Zinc/RING finger domain, C3HC4 (zinc finger)"/>
    <property type="match status" value="1"/>
</dbReference>
<dbReference type="PANTHER" id="PTHR23327:SF42">
    <property type="entry name" value="LON PEPTIDASE N-TERMINAL DOMAIN AND RING FINGER PROTEIN C14F5.10C"/>
    <property type="match status" value="1"/>
</dbReference>
<dbReference type="InterPro" id="IPR013083">
    <property type="entry name" value="Znf_RING/FYVE/PHD"/>
</dbReference>
<gene>
    <name evidence="4" type="ORF">KHVJ154</name>
</gene>
<evidence type="ECO:0000256" key="1">
    <source>
        <dbReference type="ARBA" id="ARBA00022723"/>
    </source>
</evidence>
<dbReference type="EMBL" id="AP008984">
    <property type="protein sequence ID" value="BAF48958.1"/>
    <property type="molecule type" value="Genomic_DNA"/>
</dbReference>
<evidence type="ECO:0000256" key="2">
    <source>
        <dbReference type="ARBA" id="ARBA00022771"/>
    </source>
</evidence>
<reference evidence="4 5" key="1">
    <citation type="journal article" date="2007" name="J. Virol.">
        <title>Genome sequences of three koi herpesvirus isolates representing the expanding distribution of an emerging disease threatening koi and common carp worldwide.</title>
        <authorList>
            <person name="Aoki T."/>
            <person name="Hirono I."/>
            <person name="Kurokawa K."/>
            <person name="Fukuda H."/>
            <person name="Nahary R."/>
            <person name="Eldar A."/>
            <person name="Davison A.J."/>
            <person name="Waltzek T.B."/>
            <person name="Bercovier H."/>
            <person name="Hedrick R.P."/>
        </authorList>
    </citation>
    <scope>NUCLEOTIDE SEQUENCE [LARGE SCALE GENOMIC DNA]</scope>
    <source>
        <strain evidence="4">TUMST1</strain>
    </source>
</reference>
<evidence type="ECO:0000313" key="5">
    <source>
        <dbReference type="Proteomes" id="UP000169752"/>
    </source>
</evidence>
<dbReference type="SUPFAM" id="SSF57850">
    <property type="entry name" value="RING/U-box"/>
    <property type="match status" value="1"/>
</dbReference>
<keyword evidence="3" id="KW-0862">Zinc</keyword>
<dbReference type="InterPro" id="IPR001841">
    <property type="entry name" value="Znf_RING"/>
</dbReference>
<dbReference type="PANTHER" id="PTHR23327">
    <property type="entry name" value="RING FINGER PROTEIN 127"/>
    <property type="match status" value="1"/>
</dbReference>
<protein>
    <submittedName>
        <fullName evidence="4">Uncharacterized protein</fullName>
    </submittedName>
</protein>
<dbReference type="PROSITE" id="PS50089">
    <property type="entry name" value="ZF_RING_2"/>
    <property type="match status" value="1"/>
</dbReference>
<dbReference type="InterPro" id="IPR018957">
    <property type="entry name" value="Znf_C3HC4_RING-type"/>
</dbReference>
<keyword evidence="1" id="KW-0479">Metal-binding</keyword>
<evidence type="ECO:0000256" key="3">
    <source>
        <dbReference type="ARBA" id="ARBA00022833"/>
    </source>
</evidence>
<evidence type="ECO:0000313" key="4">
    <source>
        <dbReference type="EMBL" id="BAF48958.1"/>
    </source>
</evidence>
<dbReference type="SMART" id="SM00184">
    <property type="entry name" value="RING"/>
    <property type="match status" value="1"/>
</dbReference>